<dbReference type="SUPFAM" id="SSF52058">
    <property type="entry name" value="L domain-like"/>
    <property type="match status" value="1"/>
</dbReference>
<protein>
    <submittedName>
        <fullName evidence="8">Leucine-rich repeat protein 1</fullName>
    </submittedName>
    <submittedName>
        <fullName evidence="6">Zgc:77287</fullName>
    </submittedName>
</protein>
<name>Q6NYX1_DANRE</name>
<evidence type="ECO:0000313" key="7">
    <source>
        <dbReference type="Proteomes" id="UP000000437"/>
    </source>
</evidence>
<dbReference type="InterPro" id="IPR001611">
    <property type="entry name" value="Leu-rich_rpt"/>
</dbReference>
<keyword evidence="1" id="KW-0433">Leucine-rich repeat</keyword>
<dbReference type="Proteomes" id="UP000000437">
    <property type="component" value="Chromosome 17"/>
</dbReference>
<dbReference type="AlphaFoldDB" id="Q6NYX1"/>
<dbReference type="PANTHER" id="PTHR48051:SF52">
    <property type="entry name" value="LEUCINE-RICH REPEAT PROTEIN 1"/>
    <property type="match status" value="1"/>
</dbReference>
<reference evidence="8" key="4">
    <citation type="journal article" date="2020" name="Biomed. Pharmacother.">
        <title>Role of oxidative stress in clofazimine-induced cardiac dysfunction in a zebrafish model.</title>
        <authorList>
            <person name="Ng P.C.I."/>
            <person name="Chan J.Y.W."/>
            <person name="Leung R.K.K."/>
            <person name="Li J."/>
            <person name="Ren Z."/>
            <person name="Chan A.W.H."/>
            <person name="Xu Y."/>
            <person name="Lee S.S."/>
            <person name="Wang R."/>
            <person name="Ji X."/>
            <person name="Zheng J."/>
            <person name="Chan D.P.C."/>
            <person name="Yew W.W."/>
            <person name="Lee S.M.Y."/>
        </authorList>
    </citation>
    <scope>NUCLEOTIDE SEQUENCE</scope>
</reference>
<evidence type="ECO:0000256" key="3">
    <source>
        <dbReference type="ARBA" id="ARBA00023242"/>
    </source>
</evidence>
<dbReference type="Gene3D" id="3.80.10.10">
    <property type="entry name" value="Ribonuclease Inhibitor"/>
    <property type="match status" value="2"/>
</dbReference>
<keyword evidence="2" id="KW-0677">Repeat</keyword>
<evidence type="ECO:0000256" key="4">
    <source>
        <dbReference type="SAM" id="MobiDB-lite"/>
    </source>
</evidence>
<accession>Q6NYX1</accession>
<evidence type="ECO:0000313" key="8">
    <source>
        <dbReference type="RefSeq" id="NP_996968.1"/>
    </source>
</evidence>
<keyword evidence="3" id="KW-0539">Nucleus</keyword>
<dbReference type="GeneID" id="404617"/>
<keyword evidence="7" id="KW-1185">Reference proteome</keyword>
<dbReference type="AGR" id="ZFIN:ZDB-GENE-040426-2337"/>
<dbReference type="CTD" id="122769"/>
<evidence type="ECO:0000259" key="5">
    <source>
        <dbReference type="Pfam" id="PF25344"/>
    </source>
</evidence>
<sequence length="436" mass="48442">MKLQCDVEVINRMLPSCGLKSKGRSSRAVLSIGRPERERAAPSTGSNGSTSTGSSGSGLHLLICTSRDRSGAKYKLKENVEKFFTWFVEEGKATVRLKEPAIDICLSKADVTSLKSFLSAVRLAQRGAAAAGGVPLSALCPVRAREVEKPKQKLTVLSRRDYPLTRSFPPALQQLQVSYCQLSRVDLRVLSLRALRRLDLSNNRIRALPAGLGDLRALAELVLHNNQLERFGDELCCSGLQTSLRLLDLSHNLLPALPARFCQLRQLVTLRLDHNRLQRLPFHLGRLSALRFLSAAHNQLPVLPDGFRSLRLDTLDLFGNPFARAHTLQPRMLITLPLTLQELAARTVLDHRVPHSPQLLPLHLCRELDFSSVCVCGRVCVNAFIQTAVSFNLHQVAHTVVLVDNMGGTEAPVHTHFCSLLCYCQHMDECVQRELR</sequence>
<proteinExistence type="evidence at protein level"/>
<feature type="region of interest" description="Disordered" evidence="4">
    <location>
        <begin position="19"/>
        <end position="56"/>
    </location>
</feature>
<dbReference type="PROSITE" id="PS51450">
    <property type="entry name" value="LRR"/>
    <property type="match status" value="1"/>
</dbReference>
<dbReference type="PANTHER" id="PTHR48051">
    <property type="match status" value="1"/>
</dbReference>
<reference evidence="8" key="3">
    <citation type="journal article" date="2016" name="BMC Genomics">
        <title>Gene evolution and gene expression after whole genome duplication in fish: the PhyloFish database.</title>
        <authorList>
            <person name="Pasquier J."/>
            <person name="Cabau C."/>
            <person name="Nguyen T."/>
            <person name="Jouanno E."/>
            <person name="Severac D."/>
            <person name="Braasch I."/>
            <person name="Journot L."/>
            <person name="Pontarotti P."/>
            <person name="Klopp C."/>
            <person name="Postlethwait J.H."/>
            <person name="Guiguen Y."/>
            <person name="Bobe J."/>
        </authorList>
    </citation>
    <scope>NUCLEOTIDE SEQUENCE</scope>
</reference>
<dbReference type="Pfam" id="PF13855">
    <property type="entry name" value="LRR_8"/>
    <property type="match status" value="1"/>
</dbReference>
<feature type="domain" description="PIF1/LRR1 pleckstrin homology" evidence="5">
    <location>
        <begin position="1"/>
        <end position="128"/>
    </location>
</feature>
<reference evidence="7" key="2">
    <citation type="journal article" date="2013" name="Nature">
        <title>The zebrafish reference genome sequence and its relationship to the human genome.</title>
        <authorList>
            <consortium name="Genome Reference Consortium Zebrafish"/>
            <person name="Howe K."/>
            <person name="Clark M.D."/>
            <person name="Torroja C.F."/>
            <person name="Torrance J."/>
            <person name="Berthelot C."/>
            <person name="Muffato M."/>
            <person name="Collins J.E."/>
            <person name="Humphray S."/>
            <person name="McLaren K."/>
            <person name="Matthews L."/>
            <person name="McLaren S."/>
            <person name="Sealy I."/>
            <person name="Caccamo M."/>
            <person name="Churcher C."/>
            <person name="Scott C."/>
            <person name="Barrett J.C."/>
            <person name="Koch R."/>
            <person name="Rauch G.J."/>
            <person name="White S."/>
            <person name="Chow W."/>
            <person name="Kilian B."/>
            <person name="Quintais L.T."/>
            <person name="Guerra-Assuncao J.A."/>
            <person name="Zhou Y."/>
            <person name="Gu Y."/>
            <person name="Yen J."/>
            <person name="Vogel J.H."/>
            <person name="Eyre T."/>
            <person name="Redmond S."/>
            <person name="Banerjee R."/>
            <person name="Chi J."/>
            <person name="Fu B."/>
            <person name="Langley E."/>
            <person name="Maguire S.F."/>
            <person name="Laird G.K."/>
            <person name="Lloyd D."/>
            <person name="Kenyon E."/>
            <person name="Donaldson S."/>
            <person name="Sehra H."/>
            <person name="Almeida-King J."/>
            <person name="Loveland J."/>
            <person name="Trevanion S."/>
            <person name="Jones M."/>
            <person name="Quail M."/>
            <person name="Willey D."/>
            <person name="Hunt A."/>
            <person name="Burton J."/>
            <person name="Sims S."/>
            <person name="McLay K."/>
            <person name="Plumb B."/>
            <person name="Davis J."/>
            <person name="Clee C."/>
            <person name="Oliver K."/>
            <person name="Clark R."/>
            <person name="Riddle C."/>
            <person name="Elliot D."/>
            <person name="Eliott D."/>
            <person name="Threadgold G."/>
            <person name="Harden G."/>
            <person name="Ware D."/>
            <person name="Begum S."/>
            <person name="Mortimore B."/>
            <person name="Mortimer B."/>
            <person name="Kerry G."/>
            <person name="Heath P."/>
            <person name="Phillimore B."/>
            <person name="Tracey A."/>
            <person name="Corby N."/>
            <person name="Dunn M."/>
            <person name="Johnson C."/>
            <person name="Wood J."/>
            <person name="Clark S."/>
            <person name="Pelan S."/>
            <person name="Griffiths G."/>
            <person name="Smith M."/>
            <person name="Glithero R."/>
            <person name="Howden P."/>
            <person name="Barker N."/>
            <person name="Lloyd C."/>
            <person name="Stevens C."/>
            <person name="Harley J."/>
            <person name="Holt K."/>
            <person name="Panagiotidis G."/>
            <person name="Lovell J."/>
            <person name="Beasley H."/>
            <person name="Henderson C."/>
            <person name="Gordon D."/>
            <person name="Auger K."/>
            <person name="Wright D."/>
            <person name="Collins J."/>
            <person name="Raisen C."/>
            <person name="Dyer L."/>
            <person name="Leung K."/>
            <person name="Robertson L."/>
            <person name="Ambridge K."/>
            <person name="Leongamornlert D."/>
            <person name="McGuire S."/>
            <person name="Gilderthorp R."/>
            <person name="Griffiths C."/>
            <person name="Manthravadi D."/>
            <person name="Nichol S."/>
            <person name="Barker G."/>
            <person name="Whitehead S."/>
            <person name="Kay M."/>
            <person name="Brown J."/>
            <person name="Murnane C."/>
            <person name="Gray E."/>
            <person name="Humphries M."/>
            <person name="Sycamore N."/>
            <person name="Barker D."/>
            <person name="Saunders D."/>
            <person name="Wallis J."/>
            <person name="Babbage A."/>
            <person name="Hammond S."/>
            <person name="Mashreghi-Mohammadi M."/>
            <person name="Barr L."/>
            <person name="Martin S."/>
            <person name="Wray P."/>
            <person name="Ellington A."/>
            <person name="Matthews N."/>
            <person name="Ellwood M."/>
            <person name="Woodmansey R."/>
            <person name="Clark G."/>
            <person name="Cooper J."/>
            <person name="Cooper J."/>
            <person name="Tromans A."/>
            <person name="Grafham D."/>
            <person name="Skuce C."/>
            <person name="Pandian R."/>
            <person name="Andrews R."/>
            <person name="Harrison E."/>
            <person name="Kimberley A."/>
            <person name="Garnett J."/>
            <person name="Fosker N."/>
            <person name="Hall R."/>
            <person name="Garner P."/>
            <person name="Kelly D."/>
            <person name="Bird C."/>
            <person name="Palmer S."/>
            <person name="Gehring I."/>
            <person name="Berger A."/>
            <person name="Dooley C.M."/>
            <person name="Ersan-Urun Z."/>
            <person name="Eser C."/>
            <person name="Geiger H."/>
            <person name="Geisler M."/>
            <person name="Karotki L."/>
            <person name="Kirn A."/>
            <person name="Konantz J."/>
            <person name="Konantz M."/>
            <person name="Oberlander M."/>
            <person name="Rudolph-Geiger S."/>
            <person name="Teucke M."/>
            <person name="Lanz C."/>
            <person name="Raddatz G."/>
            <person name="Osoegawa K."/>
            <person name="Zhu B."/>
            <person name="Rapp A."/>
            <person name="Widaa S."/>
            <person name="Langford C."/>
            <person name="Yang F."/>
            <person name="Schuster S.C."/>
            <person name="Carter N.P."/>
            <person name="Harrow J."/>
            <person name="Ning Z."/>
            <person name="Herrero J."/>
            <person name="Searle S.M."/>
            <person name="Enright A."/>
            <person name="Geisler R."/>
            <person name="Plasterk R.H."/>
            <person name="Lee C."/>
            <person name="Westerfield M."/>
            <person name="de Jong P.J."/>
            <person name="Zon L.I."/>
            <person name="Postlethwait J.H."/>
            <person name="Nusslein-Volhard C."/>
            <person name="Hubbard T.J."/>
            <person name="Roest Crollius H."/>
            <person name="Rogers J."/>
            <person name="Stemple D.L."/>
        </authorList>
    </citation>
    <scope>NUCLEOTIDE SEQUENCE [LARGE SCALE GENOMIC DNA]</scope>
</reference>
<evidence type="ECO:0000256" key="1">
    <source>
        <dbReference type="ARBA" id="ARBA00022614"/>
    </source>
</evidence>
<dbReference type="InterPro" id="IPR050216">
    <property type="entry name" value="LRR_domain-containing"/>
</dbReference>
<dbReference type="KEGG" id="dre:404617"/>
<dbReference type="InterPro" id="IPR057437">
    <property type="entry name" value="PIF1/LRR1_PH"/>
</dbReference>
<dbReference type="Pfam" id="PF25344">
    <property type="entry name" value="PH_LRR1"/>
    <property type="match status" value="1"/>
</dbReference>
<dbReference type="ZFIN" id="ZDB-GENE-040426-2337">
    <property type="gene designation" value="lrr1"/>
</dbReference>
<evidence type="ECO:0000313" key="9">
    <source>
        <dbReference type="ZFIN" id="ZDB-GENE-040426-2337"/>
    </source>
</evidence>
<dbReference type="InterPro" id="IPR032675">
    <property type="entry name" value="LRR_dom_sf"/>
</dbReference>
<dbReference type="PhylomeDB" id="Q6NYX1"/>
<dbReference type="RefSeq" id="NP_996968.1">
    <property type="nucleotide sequence ID" value="NM_207085.1"/>
</dbReference>
<dbReference type="GO" id="GO:0005737">
    <property type="term" value="C:cytoplasm"/>
    <property type="evidence" value="ECO:0000318"/>
    <property type="project" value="GO_Central"/>
</dbReference>
<evidence type="ECO:0000256" key="2">
    <source>
        <dbReference type="ARBA" id="ARBA00022737"/>
    </source>
</evidence>
<reference evidence="8" key="5">
    <citation type="submission" date="2025-04" db="UniProtKB">
        <authorList>
            <consortium name="RefSeq"/>
        </authorList>
    </citation>
    <scope>IDENTIFICATION</scope>
</reference>
<evidence type="ECO:0007829" key="10">
    <source>
        <dbReference type="PeptideAtlas" id="Q6NYX1"/>
    </source>
</evidence>
<dbReference type="OrthoDB" id="17912at2759"/>
<dbReference type="InterPro" id="IPR003591">
    <property type="entry name" value="Leu-rich_rpt_typical-subtyp"/>
</dbReference>
<dbReference type="EMBL" id="BC066431">
    <property type="protein sequence ID" value="AAH66431.1"/>
    <property type="molecule type" value="mRNA"/>
</dbReference>
<evidence type="ECO:0000313" key="6">
    <source>
        <dbReference type="EMBL" id="AAH66431.1"/>
    </source>
</evidence>
<dbReference type="SMART" id="SM00369">
    <property type="entry name" value="LRR_TYP"/>
    <property type="match status" value="5"/>
</dbReference>
<feature type="compositionally biased region" description="Low complexity" evidence="4">
    <location>
        <begin position="43"/>
        <end position="56"/>
    </location>
</feature>
<reference evidence="6" key="1">
    <citation type="submission" date="2004-02" db="EMBL/GenBank/DDBJ databases">
        <authorList>
            <consortium name="NIH - Zebrafish Gene Collection (ZGC) project"/>
        </authorList>
    </citation>
    <scope>NUCLEOTIDE SEQUENCE [LARGE SCALE MRNA]</scope>
    <source>
        <tissue evidence="6">Embryo</tissue>
    </source>
</reference>
<organism evidence="6">
    <name type="scientific">Danio rerio</name>
    <name type="common">Zebrafish</name>
    <name type="synonym">Brachydanio rerio</name>
    <dbReference type="NCBI Taxonomy" id="7955"/>
    <lineage>
        <taxon>Eukaryota</taxon>
        <taxon>Metazoa</taxon>
        <taxon>Chordata</taxon>
        <taxon>Craniata</taxon>
        <taxon>Vertebrata</taxon>
        <taxon>Euteleostomi</taxon>
        <taxon>Actinopterygii</taxon>
        <taxon>Neopterygii</taxon>
        <taxon>Teleostei</taxon>
        <taxon>Ostariophysi</taxon>
        <taxon>Cypriniformes</taxon>
        <taxon>Danionidae</taxon>
        <taxon>Danioninae</taxon>
        <taxon>Danio</taxon>
    </lineage>
</organism>
<keyword evidence="10" id="KW-1267">Proteomics identification</keyword>
<gene>
    <name evidence="8 9" type="primary">lrr1</name>
    <name evidence="6 8" type="ORF">zgc:77287</name>
</gene>